<dbReference type="Gene3D" id="3.30.429.10">
    <property type="entry name" value="Macrophage Migration Inhibitory Factor"/>
    <property type="match status" value="2"/>
</dbReference>
<proteinExistence type="predicted"/>
<dbReference type="RefSeq" id="WP_209375908.1">
    <property type="nucleotide sequence ID" value="NZ_JAGIZA010000014.1"/>
</dbReference>
<reference evidence="1" key="1">
    <citation type="submission" date="2021-03" db="EMBL/GenBank/DDBJ databases">
        <authorList>
            <person name="So Y."/>
        </authorList>
    </citation>
    <scope>NUCLEOTIDE SEQUENCE</scope>
    <source>
        <strain evidence="1">SG15</strain>
    </source>
</reference>
<sequence>MPFINIRCAGTALTGTQTARLQEEARRILAETMRKRADWIIVLVEETSRRGWSIVGQPGGIAAHVRTTVNAGGSTAEEKARYVAATYAMLGEVLGRDLGEMAYVEILELDGDAWGFGGLTNADRAAMQRVSH</sequence>
<organism evidence="1 2">
    <name type="scientific">Roseomonas indoligenes</name>
    <dbReference type="NCBI Taxonomy" id="2820811"/>
    <lineage>
        <taxon>Bacteria</taxon>
        <taxon>Pseudomonadati</taxon>
        <taxon>Pseudomonadota</taxon>
        <taxon>Alphaproteobacteria</taxon>
        <taxon>Acetobacterales</taxon>
        <taxon>Roseomonadaceae</taxon>
        <taxon>Roseomonas</taxon>
    </lineage>
</organism>
<dbReference type="PANTHER" id="PTHR35530">
    <property type="entry name" value="TAUTOMERASE-RELATED"/>
    <property type="match status" value="1"/>
</dbReference>
<name>A0A940N0P4_9PROT</name>
<evidence type="ECO:0000313" key="1">
    <source>
        <dbReference type="EMBL" id="MBP0495113.1"/>
    </source>
</evidence>
<dbReference type="PANTHER" id="PTHR35530:SF2">
    <property type="entry name" value="BSL4019 PROTEIN"/>
    <property type="match status" value="1"/>
</dbReference>
<dbReference type="Proteomes" id="UP000677537">
    <property type="component" value="Unassembled WGS sequence"/>
</dbReference>
<gene>
    <name evidence="1" type="ORF">J5Y10_20185</name>
</gene>
<comment type="caution">
    <text evidence="1">The sequence shown here is derived from an EMBL/GenBank/DDBJ whole genome shotgun (WGS) entry which is preliminary data.</text>
</comment>
<dbReference type="AlphaFoldDB" id="A0A940N0P4"/>
<evidence type="ECO:0000313" key="2">
    <source>
        <dbReference type="Proteomes" id="UP000677537"/>
    </source>
</evidence>
<keyword evidence="2" id="KW-1185">Reference proteome</keyword>
<protein>
    <submittedName>
        <fullName evidence="1">Tautomerase family protein</fullName>
    </submittedName>
</protein>
<dbReference type="SUPFAM" id="SSF55331">
    <property type="entry name" value="Tautomerase/MIF"/>
    <property type="match status" value="1"/>
</dbReference>
<accession>A0A940N0P4</accession>
<dbReference type="EMBL" id="JAGIZA010000014">
    <property type="protein sequence ID" value="MBP0495113.1"/>
    <property type="molecule type" value="Genomic_DNA"/>
</dbReference>
<dbReference type="InterPro" id="IPR014347">
    <property type="entry name" value="Tautomerase/MIF_sf"/>
</dbReference>